<evidence type="ECO:0000256" key="3">
    <source>
        <dbReference type="ARBA" id="ARBA00022679"/>
    </source>
</evidence>
<evidence type="ECO:0000256" key="4">
    <source>
        <dbReference type="ARBA" id="ARBA00022695"/>
    </source>
</evidence>
<dbReference type="SUPFAM" id="SSF64484">
    <property type="entry name" value="beta and beta-prime subunits of DNA dependent RNA-polymerase"/>
    <property type="match status" value="1"/>
</dbReference>
<keyword evidence="3" id="KW-0808">Transferase</keyword>
<dbReference type="EMBL" id="BGPR01006520">
    <property type="protein sequence ID" value="GBN19693.1"/>
    <property type="molecule type" value="Genomic_DNA"/>
</dbReference>
<keyword evidence="4" id="KW-0548">Nucleotidyltransferase</keyword>
<protein>
    <recommendedName>
        <fullName evidence="1">DNA-directed RNA polymerase</fullName>
        <ecNumber evidence="1">2.7.7.6</ecNumber>
    </recommendedName>
</protein>
<feature type="domain" description="RNA polymerase N-terminal" evidence="6">
    <location>
        <begin position="113"/>
        <end position="292"/>
    </location>
</feature>
<keyword evidence="8" id="KW-1185">Reference proteome</keyword>
<dbReference type="GO" id="GO:0000428">
    <property type="term" value="C:DNA-directed RNA polymerase complex"/>
    <property type="evidence" value="ECO:0007669"/>
    <property type="project" value="UniProtKB-KW"/>
</dbReference>
<dbReference type="InterPro" id="IPR006592">
    <property type="entry name" value="RNA_pol_N"/>
</dbReference>
<evidence type="ECO:0000256" key="1">
    <source>
        <dbReference type="ARBA" id="ARBA00012418"/>
    </source>
</evidence>
<dbReference type="GO" id="GO:0003899">
    <property type="term" value="F:DNA-directed RNA polymerase activity"/>
    <property type="evidence" value="ECO:0007669"/>
    <property type="project" value="UniProtKB-EC"/>
</dbReference>
<accession>A0A4Y2LZX1</accession>
<evidence type="ECO:0000256" key="5">
    <source>
        <dbReference type="ARBA" id="ARBA00023163"/>
    </source>
</evidence>
<proteinExistence type="predicted"/>
<dbReference type="Pfam" id="PF00623">
    <property type="entry name" value="RNA_pol_Rpb1_2"/>
    <property type="match status" value="1"/>
</dbReference>
<gene>
    <name evidence="7" type="ORF">AVEN_261778_1</name>
</gene>
<name>A0A4Y2LZX1_ARAVE</name>
<dbReference type="EC" id="2.7.7.6" evidence="1"/>
<reference evidence="7 8" key="1">
    <citation type="journal article" date="2019" name="Sci. Rep.">
        <title>Orb-weaving spider Araneus ventricosus genome elucidates the spidroin gene catalogue.</title>
        <authorList>
            <person name="Kono N."/>
            <person name="Nakamura H."/>
            <person name="Ohtoshi R."/>
            <person name="Moran D.A.P."/>
            <person name="Shinohara A."/>
            <person name="Yoshida Y."/>
            <person name="Fujiwara M."/>
            <person name="Mori M."/>
            <person name="Tomita M."/>
            <person name="Arakawa K."/>
        </authorList>
    </citation>
    <scope>NUCLEOTIDE SEQUENCE [LARGE SCALE GENOMIC DNA]</scope>
</reference>
<evidence type="ECO:0000313" key="8">
    <source>
        <dbReference type="Proteomes" id="UP000499080"/>
    </source>
</evidence>
<dbReference type="SMART" id="SM00663">
    <property type="entry name" value="RPOLA_N"/>
    <property type="match status" value="1"/>
</dbReference>
<dbReference type="GO" id="GO:0003677">
    <property type="term" value="F:DNA binding"/>
    <property type="evidence" value="ECO:0007669"/>
    <property type="project" value="InterPro"/>
</dbReference>
<evidence type="ECO:0000256" key="2">
    <source>
        <dbReference type="ARBA" id="ARBA00022478"/>
    </source>
</evidence>
<dbReference type="AlphaFoldDB" id="A0A4Y2LZX1"/>
<dbReference type="InterPro" id="IPR000722">
    <property type="entry name" value="RNA_pol_asu"/>
</dbReference>
<evidence type="ECO:0000259" key="6">
    <source>
        <dbReference type="SMART" id="SM00663"/>
    </source>
</evidence>
<dbReference type="GO" id="GO:0006351">
    <property type="term" value="P:DNA-templated transcription"/>
    <property type="evidence" value="ECO:0007669"/>
    <property type="project" value="InterPro"/>
</dbReference>
<dbReference type="Proteomes" id="UP000499080">
    <property type="component" value="Unassembled WGS sequence"/>
</dbReference>
<organism evidence="7 8">
    <name type="scientific">Araneus ventricosus</name>
    <name type="common">Orbweaver spider</name>
    <name type="synonym">Epeira ventricosa</name>
    <dbReference type="NCBI Taxonomy" id="182803"/>
    <lineage>
        <taxon>Eukaryota</taxon>
        <taxon>Metazoa</taxon>
        <taxon>Ecdysozoa</taxon>
        <taxon>Arthropoda</taxon>
        <taxon>Chelicerata</taxon>
        <taxon>Arachnida</taxon>
        <taxon>Araneae</taxon>
        <taxon>Araneomorphae</taxon>
        <taxon>Entelegynae</taxon>
        <taxon>Araneoidea</taxon>
        <taxon>Araneidae</taxon>
        <taxon>Araneus</taxon>
    </lineage>
</organism>
<dbReference type="Gene3D" id="2.40.40.20">
    <property type="match status" value="1"/>
</dbReference>
<evidence type="ECO:0000313" key="7">
    <source>
        <dbReference type="EMBL" id="GBN19693.1"/>
    </source>
</evidence>
<sequence>MTPEELMRYTKAWRKHHSFTHTCVVCENPLRFDSLPYTICCQQFHYNSLLKLYPVQSIAVPTPGYEFSLPVLKRYMGLKGLGEADMRFNQEFIIIPDPIYWQVPSTLVYDKVTKFVLGLPITSRTQVVLPPAKSGFFYKQIMEAPLNYGSLQNRSCGKATLIRQVAFGKRCVLSMRGMIVPDASLRPNQIRLPSRIIKQFSAQNQWIILNRMPSLQPGNFVALKIVPPGWEYDCFGIPLEIVQAMNADFDGDECNLYLVPSVLSQAECATILNSESQLGCFVMQGPKLTPTQ</sequence>
<comment type="caution">
    <text evidence="7">The sequence shown here is derived from an EMBL/GenBank/DDBJ whole genome shotgun (WGS) entry which is preliminary data.</text>
</comment>
<dbReference type="GO" id="GO:0031981">
    <property type="term" value="C:nuclear lumen"/>
    <property type="evidence" value="ECO:0007669"/>
    <property type="project" value="UniProtKB-ARBA"/>
</dbReference>
<keyword evidence="5" id="KW-0804">Transcription</keyword>
<keyword evidence="2" id="KW-0240">DNA-directed RNA polymerase</keyword>
<feature type="non-terminal residue" evidence="7">
    <location>
        <position position="292"/>
    </location>
</feature>